<dbReference type="Pfam" id="PF05685">
    <property type="entry name" value="Uma2"/>
    <property type="match status" value="1"/>
</dbReference>
<gene>
    <name evidence="2" type="ORF">Mal4_26590</name>
</gene>
<proteinExistence type="predicted"/>
<dbReference type="PANTHER" id="PTHR34107">
    <property type="entry name" value="SLL0198 PROTEIN-RELATED"/>
    <property type="match status" value="1"/>
</dbReference>
<dbReference type="EMBL" id="CP036275">
    <property type="protein sequence ID" value="QDU38332.1"/>
    <property type="molecule type" value="Genomic_DNA"/>
</dbReference>
<dbReference type="AlphaFoldDB" id="A0A517Z768"/>
<feature type="domain" description="Putative restriction endonuclease" evidence="1">
    <location>
        <begin position="13"/>
        <end position="185"/>
    </location>
</feature>
<name>A0A517Z768_9PLAN</name>
<accession>A0A517Z768</accession>
<dbReference type="InterPro" id="IPR012296">
    <property type="entry name" value="Nuclease_put_TT1808"/>
</dbReference>
<dbReference type="SUPFAM" id="SSF52980">
    <property type="entry name" value="Restriction endonuclease-like"/>
    <property type="match status" value="1"/>
</dbReference>
<dbReference type="Proteomes" id="UP000320496">
    <property type="component" value="Chromosome"/>
</dbReference>
<evidence type="ECO:0000313" key="3">
    <source>
        <dbReference type="Proteomes" id="UP000320496"/>
    </source>
</evidence>
<dbReference type="KEGG" id="mri:Mal4_26590"/>
<organism evidence="2 3">
    <name type="scientific">Maioricimonas rarisocia</name>
    <dbReference type="NCBI Taxonomy" id="2528026"/>
    <lineage>
        <taxon>Bacteria</taxon>
        <taxon>Pseudomonadati</taxon>
        <taxon>Planctomycetota</taxon>
        <taxon>Planctomycetia</taxon>
        <taxon>Planctomycetales</taxon>
        <taxon>Planctomycetaceae</taxon>
        <taxon>Maioricimonas</taxon>
    </lineage>
</organism>
<sequence length="191" mass="21374">MSTAVPDKLMTEEEFLALPEDETLDRMLIRGRLWEKPMTRRNRWHSSTESRIVHLLMSWQDAHPESGGVVCSGEAGVRLRRDPASVVGIDVCYVSAEVASRDSDETMLIDGPPVLAVEILSPSDRQDEIASKVDEYLAAGVSLVWIVDPHFRTVVVHQPEQPPRMFAGEDEISADPHLPGFVTSVTRLFQR</sequence>
<dbReference type="RefSeq" id="WP_145369624.1">
    <property type="nucleotide sequence ID" value="NZ_CP036275.1"/>
</dbReference>
<reference evidence="2 3" key="1">
    <citation type="submission" date="2019-02" db="EMBL/GenBank/DDBJ databases">
        <title>Deep-cultivation of Planctomycetes and their phenomic and genomic characterization uncovers novel biology.</title>
        <authorList>
            <person name="Wiegand S."/>
            <person name="Jogler M."/>
            <person name="Boedeker C."/>
            <person name="Pinto D."/>
            <person name="Vollmers J."/>
            <person name="Rivas-Marin E."/>
            <person name="Kohn T."/>
            <person name="Peeters S.H."/>
            <person name="Heuer A."/>
            <person name="Rast P."/>
            <person name="Oberbeckmann S."/>
            <person name="Bunk B."/>
            <person name="Jeske O."/>
            <person name="Meyerdierks A."/>
            <person name="Storesund J.E."/>
            <person name="Kallscheuer N."/>
            <person name="Luecker S."/>
            <person name="Lage O.M."/>
            <person name="Pohl T."/>
            <person name="Merkel B.J."/>
            <person name="Hornburger P."/>
            <person name="Mueller R.-W."/>
            <person name="Bruemmer F."/>
            <person name="Labrenz M."/>
            <person name="Spormann A.M."/>
            <person name="Op den Camp H."/>
            <person name="Overmann J."/>
            <person name="Amann R."/>
            <person name="Jetten M.S.M."/>
            <person name="Mascher T."/>
            <person name="Medema M.H."/>
            <person name="Devos D.P."/>
            <person name="Kaster A.-K."/>
            <person name="Ovreas L."/>
            <person name="Rohde M."/>
            <person name="Galperin M.Y."/>
            <person name="Jogler C."/>
        </authorList>
    </citation>
    <scope>NUCLEOTIDE SEQUENCE [LARGE SCALE GENOMIC DNA]</scope>
    <source>
        <strain evidence="2 3">Mal4</strain>
    </source>
</reference>
<dbReference type="InterPro" id="IPR011335">
    <property type="entry name" value="Restrct_endonuc-II-like"/>
</dbReference>
<dbReference type="InterPro" id="IPR008538">
    <property type="entry name" value="Uma2"/>
</dbReference>
<evidence type="ECO:0000259" key="1">
    <source>
        <dbReference type="Pfam" id="PF05685"/>
    </source>
</evidence>
<dbReference type="OrthoDB" id="276303at2"/>
<dbReference type="CDD" id="cd06260">
    <property type="entry name" value="DUF820-like"/>
    <property type="match status" value="1"/>
</dbReference>
<evidence type="ECO:0000313" key="2">
    <source>
        <dbReference type="EMBL" id="QDU38332.1"/>
    </source>
</evidence>
<keyword evidence="3" id="KW-1185">Reference proteome</keyword>
<dbReference type="Gene3D" id="3.90.1570.10">
    <property type="entry name" value="tt1808, chain A"/>
    <property type="match status" value="1"/>
</dbReference>
<dbReference type="PANTHER" id="PTHR34107:SF1">
    <property type="entry name" value="SLL0198 PROTEIN"/>
    <property type="match status" value="1"/>
</dbReference>
<protein>
    <recommendedName>
        <fullName evidence="1">Putative restriction endonuclease domain-containing protein</fullName>
    </recommendedName>
</protein>